<dbReference type="Pfam" id="PF12695">
    <property type="entry name" value="Abhydrolase_5"/>
    <property type="match status" value="1"/>
</dbReference>
<organism evidence="2 3">
    <name type="scientific">Candidatus Brachybacterium intestinipullorum</name>
    <dbReference type="NCBI Taxonomy" id="2838512"/>
    <lineage>
        <taxon>Bacteria</taxon>
        <taxon>Bacillati</taxon>
        <taxon>Actinomycetota</taxon>
        <taxon>Actinomycetes</taxon>
        <taxon>Micrococcales</taxon>
        <taxon>Dermabacteraceae</taxon>
        <taxon>Brachybacterium</taxon>
    </lineage>
</organism>
<comment type="caution">
    <text evidence="2">The sequence shown here is derived from an EMBL/GenBank/DDBJ whole genome shotgun (WGS) entry which is preliminary data.</text>
</comment>
<feature type="domain" description="Alpha/beta hydrolase fold-5" evidence="1">
    <location>
        <begin position="61"/>
        <end position="213"/>
    </location>
</feature>
<reference evidence="2" key="2">
    <citation type="submission" date="2021-04" db="EMBL/GenBank/DDBJ databases">
        <authorList>
            <person name="Gilroy R."/>
        </authorList>
    </citation>
    <scope>NUCLEOTIDE SEQUENCE</scope>
    <source>
        <strain evidence="2">CHK130-7132</strain>
    </source>
</reference>
<evidence type="ECO:0000259" key="1">
    <source>
        <dbReference type="Pfam" id="PF12695"/>
    </source>
</evidence>
<dbReference type="InterPro" id="IPR029058">
    <property type="entry name" value="AB_hydrolase_fold"/>
</dbReference>
<accession>A0A9D2TGH0</accession>
<dbReference type="AlphaFoldDB" id="A0A9D2TGH0"/>
<evidence type="ECO:0000313" key="3">
    <source>
        <dbReference type="Proteomes" id="UP000823854"/>
    </source>
</evidence>
<dbReference type="InterPro" id="IPR029059">
    <property type="entry name" value="AB_hydrolase_5"/>
</dbReference>
<dbReference type="GO" id="GO:0016787">
    <property type="term" value="F:hydrolase activity"/>
    <property type="evidence" value="ECO:0007669"/>
    <property type="project" value="UniProtKB-KW"/>
</dbReference>
<reference evidence="2" key="1">
    <citation type="journal article" date="2021" name="PeerJ">
        <title>Extensive microbial diversity within the chicken gut microbiome revealed by metagenomics and culture.</title>
        <authorList>
            <person name="Gilroy R."/>
            <person name="Ravi A."/>
            <person name="Getino M."/>
            <person name="Pursley I."/>
            <person name="Horton D.L."/>
            <person name="Alikhan N.F."/>
            <person name="Baker D."/>
            <person name="Gharbi K."/>
            <person name="Hall N."/>
            <person name="Watson M."/>
            <person name="Adriaenssens E.M."/>
            <person name="Foster-Nyarko E."/>
            <person name="Jarju S."/>
            <person name="Secka A."/>
            <person name="Antonio M."/>
            <person name="Oren A."/>
            <person name="Chaudhuri R.R."/>
            <person name="La Ragione R."/>
            <person name="Hildebrand F."/>
            <person name="Pallen M.J."/>
        </authorList>
    </citation>
    <scope>NUCLEOTIDE SEQUENCE</scope>
    <source>
        <strain evidence="2">CHK130-7132</strain>
    </source>
</reference>
<sequence>MVMALVLIALGAFAAWSRIGVMDAEPEPWQRVLDDPGISEGRTDAGLVLRPAEDQESVTGLVFQPGAKVAPEAYATRLSSLVTELGMTVVIADPPLHLALLDRRDLDELTADAPEVETWLVGGHSMGGVQACRLAEDADALMLFASYCANDLSSTDLPVLSLAGSEDGLSTPEKIAEHRDLLPQDATLVEIDGASHASFGDYGTQQGDGTASADDAAVDTAIEEAVAQLLDAAS</sequence>
<dbReference type="SUPFAM" id="SSF53474">
    <property type="entry name" value="alpha/beta-Hydrolases"/>
    <property type="match status" value="1"/>
</dbReference>
<dbReference type="EMBL" id="DWWC01000138">
    <property type="protein sequence ID" value="HJC69460.1"/>
    <property type="molecule type" value="Genomic_DNA"/>
</dbReference>
<dbReference type="Proteomes" id="UP000823854">
    <property type="component" value="Unassembled WGS sequence"/>
</dbReference>
<protein>
    <submittedName>
        <fullName evidence="2">Alpha/beta hydrolase</fullName>
    </submittedName>
</protein>
<keyword evidence="2" id="KW-0378">Hydrolase</keyword>
<evidence type="ECO:0000313" key="2">
    <source>
        <dbReference type="EMBL" id="HJC69460.1"/>
    </source>
</evidence>
<name>A0A9D2TGH0_9MICO</name>
<proteinExistence type="predicted"/>
<dbReference type="Gene3D" id="3.40.50.1820">
    <property type="entry name" value="alpha/beta hydrolase"/>
    <property type="match status" value="1"/>
</dbReference>
<gene>
    <name evidence="2" type="ORF">H9932_07245</name>
</gene>